<keyword evidence="4" id="KW-1185">Reference proteome</keyword>
<protein>
    <submittedName>
        <fullName evidence="3">Uncharacterized protein</fullName>
    </submittedName>
</protein>
<dbReference type="GeneID" id="37130348"/>
<feature type="compositionally biased region" description="Low complexity" evidence="1">
    <location>
        <begin position="38"/>
        <end position="54"/>
    </location>
</feature>
<name>A0A318YWT6_ASPNB</name>
<feature type="chain" id="PRO_5016261059" evidence="2">
    <location>
        <begin position="20"/>
        <end position="188"/>
    </location>
</feature>
<gene>
    <name evidence="3" type="ORF">BO87DRAFT_438566</name>
</gene>
<feature type="region of interest" description="Disordered" evidence="1">
    <location>
        <begin position="24"/>
        <end position="54"/>
    </location>
</feature>
<accession>A0A318YWT6</accession>
<proteinExistence type="predicted"/>
<dbReference type="EMBL" id="KZ821446">
    <property type="protein sequence ID" value="PYH39371.1"/>
    <property type="molecule type" value="Genomic_DNA"/>
</dbReference>
<evidence type="ECO:0000313" key="3">
    <source>
        <dbReference type="EMBL" id="PYH39371.1"/>
    </source>
</evidence>
<dbReference type="AlphaFoldDB" id="A0A318YWT6"/>
<evidence type="ECO:0000256" key="1">
    <source>
        <dbReference type="SAM" id="MobiDB-lite"/>
    </source>
</evidence>
<dbReference type="OrthoDB" id="5419608at2759"/>
<keyword evidence="2" id="KW-0732">Signal</keyword>
<evidence type="ECO:0000256" key="2">
    <source>
        <dbReference type="SAM" id="SignalP"/>
    </source>
</evidence>
<evidence type="ECO:0000313" key="4">
    <source>
        <dbReference type="Proteomes" id="UP000247647"/>
    </source>
</evidence>
<dbReference type="RefSeq" id="XP_025484849.1">
    <property type="nucleotide sequence ID" value="XM_025627892.1"/>
</dbReference>
<sequence>MRFTTLSVLLLSTLTLASADSDPAIAKRDDNTDSDLSNPLSNLVNPTTTTTMPTLFPEVPTSIRSDLITEVPTSVISEMTNPTAWSSVASEWKNGIIPSWYSSLNGDVKSYFSTAFETASPSTSSSHGGAGPAAPKATGMAGIMGAAGILGMAIVLHGFDISTQEDGWLLDEVVVQRPYRKEKRLRIS</sequence>
<dbReference type="Proteomes" id="UP000247647">
    <property type="component" value="Unassembled WGS sequence"/>
</dbReference>
<organism evidence="3 4">
    <name type="scientific">Aspergillus neoniger (strain CBS 115656)</name>
    <dbReference type="NCBI Taxonomy" id="1448310"/>
    <lineage>
        <taxon>Eukaryota</taxon>
        <taxon>Fungi</taxon>
        <taxon>Dikarya</taxon>
        <taxon>Ascomycota</taxon>
        <taxon>Pezizomycotina</taxon>
        <taxon>Eurotiomycetes</taxon>
        <taxon>Eurotiomycetidae</taxon>
        <taxon>Eurotiales</taxon>
        <taxon>Aspergillaceae</taxon>
        <taxon>Aspergillus</taxon>
        <taxon>Aspergillus subgen. Circumdati</taxon>
    </lineage>
</organism>
<feature type="signal peptide" evidence="2">
    <location>
        <begin position="1"/>
        <end position="19"/>
    </location>
</feature>
<reference evidence="3" key="1">
    <citation type="submission" date="2016-12" db="EMBL/GenBank/DDBJ databases">
        <title>The genomes of Aspergillus section Nigri reveals drivers in fungal speciation.</title>
        <authorList>
            <consortium name="DOE Joint Genome Institute"/>
            <person name="Vesth T.C."/>
            <person name="Nybo J."/>
            <person name="Theobald S."/>
            <person name="Brandl J."/>
            <person name="Frisvad J.C."/>
            <person name="Nielsen K.F."/>
            <person name="Lyhne E.K."/>
            <person name="Kogle M.E."/>
            <person name="Kuo A."/>
            <person name="Riley R."/>
            <person name="Clum A."/>
            <person name="Nolan M."/>
            <person name="Lipzen A."/>
            <person name="Salamov A."/>
            <person name="Henrissat B."/>
            <person name="Wiebenga A."/>
            <person name="De Vries R.P."/>
            <person name="Grigoriev I.V."/>
            <person name="Mortensen U.H."/>
            <person name="Andersen M.R."/>
            <person name="Baker S.E."/>
        </authorList>
    </citation>
    <scope>NUCLEOTIDE SEQUENCE [LARGE SCALE GENOMIC DNA]</scope>
    <source>
        <strain evidence="3">CBS 115656</strain>
    </source>
</reference>